<proteinExistence type="predicted"/>
<protein>
    <submittedName>
        <fullName evidence="1">Uncharacterized protein</fullName>
    </submittedName>
</protein>
<name>A0ABY5QAD8_9ACTN</name>
<sequence length="146" mass="15822">MSDQRCDHGLIVGQCGHCKPVPHGLTANVWTTRGGSVFHRTEACEALADGQARAARFGRDVHQPTRSALADAMAQGRGACIPCFPAYRPSRTAKPCLVRENGRWVPGLLTEWRRGGDGRWSGVVSYAADGEQVTVLKDQDDLRPAP</sequence>
<dbReference type="EMBL" id="CP102516">
    <property type="protein sequence ID" value="UUY52593.1"/>
    <property type="molecule type" value="Genomic_DNA"/>
</dbReference>
<organism evidence="1 2">
    <name type="scientific">Streptomyces yangpuensis</name>
    <dbReference type="NCBI Taxonomy" id="1648182"/>
    <lineage>
        <taxon>Bacteria</taxon>
        <taxon>Bacillati</taxon>
        <taxon>Actinomycetota</taxon>
        <taxon>Actinomycetes</taxon>
        <taxon>Kitasatosporales</taxon>
        <taxon>Streptomycetaceae</taxon>
        <taxon>Streptomyces</taxon>
    </lineage>
</organism>
<keyword evidence="1" id="KW-0614">Plasmid</keyword>
<dbReference type="Proteomes" id="UP001057738">
    <property type="component" value="Plasmid psa3239"/>
</dbReference>
<geneLocation type="plasmid" evidence="1 2">
    <name>psa3239</name>
</geneLocation>
<keyword evidence="2" id="KW-1185">Reference proteome</keyword>
<reference evidence="1" key="1">
    <citation type="submission" date="2022-08" db="EMBL/GenBank/DDBJ databases">
        <authorList>
            <person name="Tian L."/>
        </authorList>
    </citation>
    <scope>NUCLEOTIDE SEQUENCE</scope>
    <source>
        <strain evidence="1">CM253</strain>
        <plasmid evidence="1">psa3239</plasmid>
    </source>
</reference>
<dbReference type="GeneID" id="95578878"/>
<dbReference type="RefSeq" id="WP_183068813.1">
    <property type="nucleotide sequence ID" value="NZ_CP102516.1"/>
</dbReference>
<evidence type="ECO:0000313" key="1">
    <source>
        <dbReference type="EMBL" id="UUY52593.1"/>
    </source>
</evidence>
<accession>A0ABY5QAD8</accession>
<gene>
    <name evidence="1" type="ORF">NRK68_35655</name>
</gene>
<evidence type="ECO:0000313" key="2">
    <source>
        <dbReference type="Proteomes" id="UP001057738"/>
    </source>
</evidence>